<name>A0A9N9H672_9GLOM</name>
<dbReference type="OrthoDB" id="2427573at2759"/>
<accession>A0A9N9H672</accession>
<evidence type="ECO:0000313" key="2">
    <source>
        <dbReference type="Proteomes" id="UP000789342"/>
    </source>
</evidence>
<dbReference type="AlphaFoldDB" id="A0A9N9H672"/>
<dbReference type="PANTHER" id="PTHR45737:SF6">
    <property type="entry name" value="VON WILLEBRAND FACTOR A DOMAIN-CONTAINING PROTEIN 5A"/>
    <property type="match status" value="1"/>
</dbReference>
<dbReference type="Proteomes" id="UP000789342">
    <property type="component" value="Unassembled WGS sequence"/>
</dbReference>
<gene>
    <name evidence="1" type="ORF">AMORRO_LOCUS10211</name>
</gene>
<sequence>YLKNAASQHEGEWRDKYNKAREYLSSQIGDADAEKELLEVTDKYVVDKATNKVIDDHKQGIIAIEKEKRPSILGNITGGLTKIYKTTTDTVKDLGKTTTDTVKDLGKHIEQALDTDDHDHQDKAAALILVQSNDTPEKTKSIFTTQKDDGCFELSETVVKELDVPEKEVVTTIQTYTTNEKLKKPESTSWWTTALTLSYLKNAASEYEGEWRDKYNKAREYLSSQIDDADAEKELLEVTDKYVADRVTEKLRPRIIKKEIEIKRIKVEEETRQAVYSCLREYANIEVVRTICSSQNGDGTFSLHSVITSHLGIPSLTTAVESLKDYVGSQLREYEDNIWYTAFTIVYFRIVLIDHEKEWKSAVSQASLWITNKINNVELEKELYAACDQYLISLGIEILNNRSSTITVKVYNVPEESRKIIYKRLNESCTTQVSRTLCNSQAKDGSFTLHPSIMKHLQIQSIDAAVESLKHYTGVSYLRSCDNSIWYTAFTITYFRIVLINYESEWKHIVDRAATWITEKIKNAEIETELYKACEQYLIEQGVNHLDEKPETVKTVKMTLNVDESTRKSVHDHLRLRYSTDAIHVIRTLISGQDNDGSFKLHSLISDHLQISSIAVASESLKGYVGITSLKNDDSDIWSTALTITYFRIVFEKYEDEWKDAIKRATVWITEKIKAKTEKYVEAEEELYQACEQYFIEQGIEVFNKEAITELDKIVITDNTRQAVYSHLRSGANKDNTLIICKSQNNDGSFSLHTLIKEHLQIRSIDTLTRSLKRFSESQTLRRSDDSIWFTAFTITYIKIVLVEHESEWRKVVERASSWITERIKNAELEKELYSACEQYLIDRGCSIIQAEESEVSLSKNAYLNPEIIVIGAVYEANRKFEKNCVESKTKLDLNQAREKIDLFVEEEVENIFATRVAYGDKEDILRRAKRAARFLVDEHYKADELCCSRCGKDY</sequence>
<evidence type="ECO:0000313" key="1">
    <source>
        <dbReference type="EMBL" id="CAG8656470.1"/>
    </source>
</evidence>
<protein>
    <submittedName>
        <fullName evidence="1">11297_t:CDS:1</fullName>
    </submittedName>
</protein>
<feature type="non-terminal residue" evidence="1">
    <location>
        <position position="1"/>
    </location>
</feature>
<organism evidence="1 2">
    <name type="scientific">Acaulospora morrowiae</name>
    <dbReference type="NCBI Taxonomy" id="94023"/>
    <lineage>
        <taxon>Eukaryota</taxon>
        <taxon>Fungi</taxon>
        <taxon>Fungi incertae sedis</taxon>
        <taxon>Mucoromycota</taxon>
        <taxon>Glomeromycotina</taxon>
        <taxon>Glomeromycetes</taxon>
        <taxon>Diversisporales</taxon>
        <taxon>Acaulosporaceae</taxon>
        <taxon>Acaulospora</taxon>
    </lineage>
</organism>
<comment type="caution">
    <text evidence="1">The sequence shown here is derived from an EMBL/GenBank/DDBJ whole genome shotgun (WGS) entry which is preliminary data.</text>
</comment>
<reference evidence="1" key="1">
    <citation type="submission" date="2021-06" db="EMBL/GenBank/DDBJ databases">
        <authorList>
            <person name="Kallberg Y."/>
            <person name="Tangrot J."/>
            <person name="Rosling A."/>
        </authorList>
    </citation>
    <scope>NUCLEOTIDE SEQUENCE</scope>
    <source>
        <strain evidence="1">CL551</strain>
    </source>
</reference>
<proteinExistence type="predicted"/>
<dbReference type="PANTHER" id="PTHR45737">
    <property type="entry name" value="VON WILLEBRAND FACTOR A DOMAIN-CONTAINING PROTEIN 5A"/>
    <property type="match status" value="1"/>
</dbReference>
<keyword evidence="2" id="KW-1185">Reference proteome</keyword>
<dbReference type="EMBL" id="CAJVPV010010957">
    <property type="protein sequence ID" value="CAG8656470.1"/>
    <property type="molecule type" value="Genomic_DNA"/>
</dbReference>